<keyword evidence="2 5" id="KW-0378">Hydrolase</keyword>
<keyword evidence="6" id="KW-1185">Reference proteome</keyword>
<dbReference type="PIRSF" id="PIRSF011489">
    <property type="entry name" value="DUF479"/>
    <property type="match status" value="1"/>
</dbReference>
<dbReference type="AlphaFoldDB" id="A0A1R4B6U9"/>
<name>A0A1R4B6U9_9VIBR</name>
<dbReference type="GO" id="GO:0006633">
    <property type="term" value="P:fatty acid biosynthetic process"/>
    <property type="evidence" value="ECO:0007669"/>
    <property type="project" value="UniProtKB-KW"/>
</dbReference>
<dbReference type="InterPro" id="IPR007431">
    <property type="entry name" value="ACP_PD"/>
</dbReference>
<keyword evidence="4" id="KW-0275">Fatty acid biosynthesis</keyword>
<gene>
    <name evidence="5" type="primary">acpH</name>
    <name evidence="5" type="ORF">VPAL9027_02640</name>
</gene>
<dbReference type="Proteomes" id="UP000189475">
    <property type="component" value="Unassembled WGS sequence"/>
</dbReference>
<evidence type="ECO:0000313" key="5">
    <source>
        <dbReference type="EMBL" id="SJL84648.1"/>
    </source>
</evidence>
<evidence type="ECO:0000256" key="3">
    <source>
        <dbReference type="ARBA" id="ARBA00023098"/>
    </source>
</evidence>
<dbReference type="GO" id="GO:0008770">
    <property type="term" value="F:[acyl-carrier-protein] phosphodiesterase activity"/>
    <property type="evidence" value="ECO:0007669"/>
    <property type="project" value="UniProtKB-EC"/>
</dbReference>
<dbReference type="EMBL" id="FUFT01000005">
    <property type="protein sequence ID" value="SJL84648.1"/>
    <property type="molecule type" value="Genomic_DNA"/>
</dbReference>
<sequence length="196" mass="23177">MNYLAHLHLAQYCQSQLLGNLLGDFVRGNVQDRFTAEVVEGIHMHRWVDAYTDSHPIVLQAKHLFPESLKRFAPIALDMFWDHCLSRHWSLYHEKPLSEFTREAEQIVQDQQRAVRQYTVLPESFVAVNDKMWSGRWLESYKDFENIEFALHRIASRRERLAPLSQCITTLATKYTQFESLFFVFYPQLLNAARNE</sequence>
<dbReference type="EC" id="3.1.4.14" evidence="5"/>
<dbReference type="STRING" id="1918946.VPAL9027_02640"/>
<dbReference type="PANTHER" id="PTHR38764">
    <property type="entry name" value="ACYL CARRIER PROTEIN PHOSPHODIESTERASE"/>
    <property type="match status" value="1"/>
</dbReference>
<reference evidence="5 6" key="1">
    <citation type="submission" date="2017-02" db="EMBL/GenBank/DDBJ databases">
        <authorList>
            <person name="Peterson S.W."/>
        </authorList>
    </citation>
    <scope>NUCLEOTIDE SEQUENCE [LARGE SCALE GENOMIC DNA]</scope>
    <source>
        <strain evidence="5 6">CECT 9027</strain>
    </source>
</reference>
<evidence type="ECO:0000256" key="4">
    <source>
        <dbReference type="ARBA" id="ARBA00023160"/>
    </source>
</evidence>
<proteinExistence type="predicted"/>
<evidence type="ECO:0000256" key="2">
    <source>
        <dbReference type="ARBA" id="ARBA00022801"/>
    </source>
</evidence>
<evidence type="ECO:0000313" key="6">
    <source>
        <dbReference type="Proteomes" id="UP000189475"/>
    </source>
</evidence>
<dbReference type="Pfam" id="PF04336">
    <property type="entry name" value="ACP_PD"/>
    <property type="match status" value="1"/>
</dbReference>
<dbReference type="OrthoDB" id="8442777at2"/>
<protein>
    <submittedName>
        <fullName evidence="5">Acyl carrier protein phosphodiesterase</fullName>
        <ecNumber evidence="5">3.1.4.14</ecNumber>
    </submittedName>
</protein>
<dbReference type="PANTHER" id="PTHR38764:SF1">
    <property type="entry name" value="ACYL CARRIER PROTEIN PHOSPHODIESTERASE"/>
    <property type="match status" value="1"/>
</dbReference>
<keyword evidence="3" id="KW-0443">Lipid metabolism</keyword>
<keyword evidence="1" id="KW-0444">Lipid biosynthesis</keyword>
<accession>A0A1R4B6U9</accession>
<evidence type="ECO:0000256" key="1">
    <source>
        <dbReference type="ARBA" id="ARBA00022516"/>
    </source>
</evidence>
<keyword evidence="4" id="KW-0276">Fatty acid metabolism</keyword>
<organism evidence="5 6">
    <name type="scientific">Vibrio palustris</name>
    <dbReference type="NCBI Taxonomy" id="1918946"/>
    <lineage>
        <taxon>Bacteria</taxon>
        <taxon>Pseudomonadati</taxon>
        <taxon>Pseudomonadota</taxon>
        <taxon>Gammaproteobacteria</taxon>
        <taxon>Vibrionales</taxon>
        <taxon>Vibrionaceae</taxon>
        <taxon>Vibrio</taxon>
    </lineage>
</organism>
<dbReference type="RefSeq" id="WP_077314995.1">
    <property type="nucleotide sequence ID" value="NZ_AP024888.1"/>
</dbReference>